<feature type="coiled-coil region" evidence="6">
    <location>
        <begin position="13"/>
        <end position="47"/>
    </location>
</feature>
<dbReference type="EMBL" id="JACOPB010000011">
    <property type="protein sequence ID" value="MBC5710446.1"/>
    <property type="molecule type" value="Genomic_DNA"/>
</dbReference>
<dbReference type="PANTHER" id="PTHR11070">
    <property type="entry name" value="UVRD / RECB / PCRA DNA HELICASE FAMILY MEMBER"/>
    <property type="match status" value="1"/>
</dbReference>
<keyword evidence="2 5" id="KW-0378">Hydrolase</keyword>
<keyword evidence="3 5" id="KW-0347">Helicase</keyword>
<dbReference type="PROSITE" id="PS51198">
    <property type="entry name" value="UVRD_HELICASE_ATP_BIND"/>
    <property type="match status" value="1"/>
</dbReference>
<dbReference type="PANTHER" id="PTHR11070:SF17">
    <property type="entry name" value="DNA HELICASE IV"/>
    <property type="match status" value="1"/>
</dbReference>
<keyword evidence="6" id="KW-0175">Coiled coil</keyword>
<name>A0ABR7HB69_9FIRM</name>
<gene>
    <name evidence="8" type="ORF">H8S75_21065</name>
</gene>
<evidence type="ECO:0000256" key="4">
    <source>
        <dbReference type="ARBA" id="ARBA00022840"/>
    </source>
</evidence>
<evidence type="ECO:0000256" key="5">
    <source>
        <dbReference type="PROSITE-ProRule" id="PRU00560"/>
    </source>
</evidence>
<dbReference type="GO" id="GO:0005524">
    <property type="term" value="F:ATP binding"/>
    <property type="evidence" value="ECO:0007669"/>
    <property type="project" value="UniProtKB-KW"/>
</dbReference>
<reference evidence="8 9" key="1">
    <citation type="submission" date="2020-08" db="EMBL/GenBank/DDBJ databases">
        <title>Genome public.</title>
        <authorList>
            <person name="Liu C."/>
            <person name="Sun Q."/>
        </authorList>
    </citation>
    <scope>NUCLEOTIDE SEQUENCE [LARGE SCALE GENOMIC DNA]</scope>
    <source>
        <strain evidence="8 9">NSJ-66</strain>
    </source>
</reference>
<feature type="binding site" evidence="5">
    <location>
        <begin position="223"/>
        <end position="230"/>
    </location>
    <ligand>
        <name>ATP</name>
        <dbReference type="ChEBI" id="CHEBI:30616"/>
    </ligand>
</feature>
<evidence type="ECO:0000256" key="3">
    <source>
        <dbReference type="ARBA" id="ARBA00022806"/>
    </source>
</evidence>
<feature type="domain" description="UvrD-like helicase ATP-binding" evidence="7">
    <location>
        <begin position="202"/>
        <end position="528"/>
    </location>
</feature>
<dbReference type="InterPro" id="IPR000212">
    <property type="entry name" value="DNA_helicase_UvrD/REP"/>
</dbReference>
<sequence>MMDNSSIPFPDEAAHLEDMNKKLEYALERAEKDVEKLDREYKASKRYMAENRGEIDPHEMFQNELLLKQTDRTGAFSVEVRNRLMKLKESPYFARVDFCGEDETEEDPFYIGKFTFKYENDLLIYDWRAPVSGLFYDFETGPAFYDSPSGRIEGRLTRKRQFKIKDGVMEYALESSANVQDEILQRELSHTSDEKMKSIISTIQKEQNRIIRNEKAETLVIQGVAGSGKTSIALHRIAFLLYRHKRQLSARNVTILSPNKVFGDYISNVIPELGEEPIYELGFAELADIQLEGIIGFEKEHDPLEAREEAWIQRARYKSSMKFVSEMDEYIRQLPDLLFVPTDYIFGRFKADREWIRTRFRAYSGYPVKQRLSMTADDIYERFRSENIMEEDIPRRGTILKSLNSMLTIKNSFALYRAFYKWLGRPELFVMPSKKTLEWADVYPFMYLRAAFDGIKKSGVTKHLVVDEMQDYTPVQYAVLNQMFPCPKTILGDFGQSINPHYRYSLEDLRTIYPEAEFVTLSRSYRSTYEIMTFAKSVQNVVSLEPVERHGRAPVIISCADEQEKIREIKRKIRNFENGGNVSLGVILKTNRSAAQMYEILSADCNVSLITPESSSFQNGVTVTSIQMAKGLEFDEVILADADHENYRTEYDRSLLYIACTRAMHELTLLYSGKRTELVSSSFLQRPLVLV</sequence>
<evidence type="ECO:0000256" key="2">
    <source>
        <dbReference type="ARBA" id="ARBA00022801"/>
    </source>
</evidence>
<keyword evidence="4 5" id="KW-0067">ATP-binding</keyword>
<evidence type="ECO:0000259" key="7">
    <source>
        <dbReference type="PROSITE" id="PS51198"/>
    </source>
</evidence>
<evidence type="ECO:0000313" key="9">
    <source>
        <dbReference type="Proteomes" id="UP000634672"/>
    </source>
</evidence>
<keyword evidence="9" id="KW-1185">Reference proteome</keyword>
<dbReference type="Proteomes" id="UP000634672">
    <property type="component" value="Unassembled WGS sequence"/>
</dbReference>
<dbReference type="Gene3D" id="3.40.50.300">
    <property type="entry name" value="P-loop containing nucleotide triphosphate hydrolases"/>
    <property type="match status" value="2"/>
</dbReference>
<evidence type="ECO:0000256" key="1">
    <source>
        <dbReference type="ARBA" id="ARBA00022741"/>
    </source>
</evidence>
<dbReference type="InterPro" id="IPR027785">
    <property type="entry name" value="UvrD-like_helicase_C"/>
</dbReference>
<evidence type="ECO:0000256" key="6">
    <source>
        <dbReference type="SAM" id="Coils"/>
    </source>
</evidence>
<protein>
    <submittedName>
        <fullName evidence="8">ATP-binding domain-containing protein</fullName>
    </submittedName>
</protein>
<dbReference type="InterPro" id="IPR027417">
    <property type="entry name" value="P-loop_NTPase"/>
</dbReference>
<organism evidence="8 9">
    <name type="scientific">Hungatella hominis</name>
    <dbReference type="NCBI Taxonomy" id="2763050"/>
    <lineage>
        <taxon>Bacteria</taxon>
        <taxon>Bacillati</taxon>
        <taxon>Bacillota</taxon>
        <taxon>Clostridia</taxon>
        <taxon>Lachnospirales</taxon>
        <taxon>Lachnospiraceae</taxon>
        <taxon>Hungatella</taxon>
    </lineage>
</organism>
<accession>A0ABR7HB69</accession>
<dbReference type="SUPFAM" id="SSF52540">
    <property type="entry name" value="P-loop containing nucleoside triphosphate hydrolases"/>
    <property type="match status" value="1"/>
</dbReference>
<dbReference type="InterPro" id="IPR014016">
    <property type="entry name" value="UvrD-like_ATP-bd"/>
</dbReference>
<proteinExistence type="predicted"/>
<comment type="caution">
    <text evidence="8">The sequence shown here is derived from an EMBL/GenBank/DDBJ whole genome shotgun (WGS) entry which is preliminary data.</text>
</comment>
<evidence type="ECO:0000313" key="8">
    <source>
        <dbReference type="EMBL" id="MBC5710446.1"/>
    </source>
</evidence>
<dbReference type="RefSeq" id="WP_187023314.1">
    <property type="nucleotide sequence ID" value="NZ_JACOPB010000011.1"/>
</dbReference>
<keyword evidence="1 5" id="KW-0547">Nucleotide-binding</keyword>
<dbReference type="Pfam" id="PF13538">
    <property type="entry name" value="UvrD_C_2"/>
    <property type="match status" value="1"/>
</dbReference>